<dbReference type="GeneID" id="124815486"/>
<dbReference type="Gene3D" id="1.10.150.50">
    <property type="entry name" value="Transcription Factor, Ets-1"/>
    <property type="match status" value="1"/>
</dbReference>
<dbReference type="PANTHER" id="PTHR31025">
    <property type="entry name" value="SI:CH211-196P9.1-RELATED"/>
    <property type="match status" value="1"/>
</dbReference>
<proteinExistence type="predicted"/>
<dbReference type="Proteomes" id="UP001652625">
    <property type="component" value="Chromosome 13"/>
</dbReference>
<dbReference type="InterPro" id="IPR013761">
    <property type="entry name" value="SAM/pointed_sf"/>
</dbReference>
<evidence type="ECO:0000313" key="2">
    <source>
        <dbReference type="RefSeq" id="XP_065672248.1"/>
    </source>
</evidence>
<reference evidence="2" key="1">
    <citation type="submission" date="2025-08" db="UniProtKB">
        <authorList>
            <consortium name="RefSeq"/>
        </authorList>
    </citation>
    <scope>IDENTIFICATION</scope>
</reference>
<evidence type="ECO:0000313" key="1">
    <source>
        <dbReference type="Proteomes" id="UP001652625"/>
    </source>
</evidence>
<gene>
    <name evidence="2" type="primary">LOC124815486</name>
</gene>
<sequence length="775" mass="89352">MSEDISHNFHNSNSQEKIQSVLKKLKIGISLNEFTTEIVDFVEIYRKAAEKDNKTLPSCLTTYNFMLHIKGHEITGSLKLPFRCMQMQCSENCKKGNYNFDLDNTISNENNLDQIVDNENNFNNTNNNIDKLYTQQASNEENYAVAVAMVAELRANSSIPFCVMPDIISSYNVMTHCSLSDLSNKICLTVQEIKGISETSKQALLNKLMPILDNARSPLEFIKTRYQQDSFFEKHQLYAKPESVLFGQSFECHNGKDRLMYDSFQYVSIEATLRSLLLDNDFCSLLFKAPTQNFDLAEFYDANLYASHSLFADKNKKSVMIQLFYDGMGTTNPLRGQSTLFNIGVFYYTFKNLPNNLNSCFSNVHLLALCYSEDLKYFGFDLVLNKFKAEITKLQNIGFNRVFPLLVSIGNAINLFKRKMNSLEEKLCEVLKVDRLPQELVTKLLEEAMDLNSFVLVNENDLVELGFKMGQRKLIIPWLQSCAVVPIIGFFQPQAETLHELSPVLNLIAAPIQRNIPFTPSSNLYPVKEVLFKNDNSSANVHGPTLVTKLLRGEIYSIQERHFLVRILGRYLMEVAKVKDMPSKEEKLVTAVSIVAGFPCLKSKLTESGHEYFYCGKSHTGHIEIYVRQRRSRSKQIITKWNHRKEIPHCRELVGEENCEVERMLRERRPTALNQEELLHMMAESRIFRRDWILNIKPNATLILKRYPRFLDMNETIRQEFSFLVGEFKDIRNQWSLCRDTILQLAVTASEKDEDLKEELFCISAVENEFDEGIN</sequence>
<dbReference type="RefSeq" id="XP_065672248.1">
    <property type="nucleotide sequence ID" value="XM_065816176.1"/>
</dbReference>
<organism evidence="1 2">
    <name type="scientific">Hydra vulgaris</name>
    <name type="common">Hydra</name>
    <name type="synonym">Hydra attenuata</name>
    <dbReference type="NCBI Taxonomy" id="6087"/>
    <lineage>
        <taxon>Eukaryota</taxon>
        <taxon>Metazoa</taxon>
        <taxon>Cnidaria</taxon>
        <taxon>Hydrozoa</taxon>
        <taxon>Hydroidolina</taxon>
        <taxon>Anthoathecata</taxon>
        <taxon>Aplanulata</taxon>
        <taxon>Hydridae</taxon>
        <taxon>Hydra</taxon>
    </lineage>
</organism>
<name>A0ABM4DCX1_HYDVU</name>
<keyword evidence="1" id="KW-1185">Reference proteome</keyword>
<dbReference type="PANTHER" id="PTHR31025:SF9">
    <property type="entry name" value="SI:DKEY-286J15.1"/>
    <property type="match status" value="1"/>
</dbReference>
<protein>
    <submittedName>
        <fullName evidence="2">Uncharacterized protein LOC124815486 isoform X2</fullName>
    </submittedName>
</protein>
<accession>A0ABM4DCX1</accession>